<keyword evidence="4" id="KW-0966">Cell projection</keyword>
<evidence type="ECO:0000259" key="3">
    <source>
        <dbReference type="Pfam" id="PF02120"/>
    </source>
</evidence>
<reference evidence="4 5" key="1">
    <citation type="submission" date="2018-10" db="EMBL/GenBank/DDBJ databases">
        <title>Genomic Encyclopedia of Type Strains, Phase IV (KMG-IV): sequencing the most valuable type-strain genomes for metagenomic binning, comparative biology and taxonomic classification.</title>
        <authorList>
            <person name="Goeker M."/>
        </authorList>
    </citation>
    <scope>NUCLEOTIDE SEQUENCE [LARGE SCALE GENOMIC DNA]</scope>
    <source>
        <strain evidence="4 5">DSM 3303</strain>
    </source>
</reference>
<feature type="domain" description="Flagellar hook-length control protein-like C-terminal" evidence="3">
    <location>
        <begin position="247"/>
        <end position="328"/>
    </location>
</feature>
<dbReference type="CDD" id="cd17470">
    <property type="entry name" value="T3SS_Flik_C"/>
    <property type="match status" value="1"/>
</dbReference>
<evidence type="ECO:0000256" key="2">
    <source>
        <dbReference type="SAM" id="SignalP"/>
    </source>
</evidence>
<sequence>MNSTLLAPAAPVSASAPATAVVAAALPFAAAGSSGPSLFALLMGGLPATDGEPAPDTAAPEVATAAAPAPLAATALPFGPLPLPAASTPAPATDTAATLGGASAGPAPVAGLPPLGTEPAAPVALAPLARGAAPAVALAATALPVMVGNLLAANVGRNGGTSSDSNTPPAGSSGEAAAPLATDAAASTPLPAEPRLLAGGVPALPVPAHELGKPPAAAAALPEWAPLPVDDGSAGAQGGALHQLLAQRLAVQSSHGIDRALIRLDPPSFGSLEIALRHEGGHLTVQLTASNGDMARQLQGIGELLRQELGNRQFQSVQLEVRHGAGDGHGGQQQGRREPEQQASPGRALQLAAEDDGFGLAGYQAGAEA</sequence>
<name>A0A495BD31_VOGIN</name>
<dbReference type="InterPro" id="IPR038610">
    <property type="entry name" value="FliK-like_C_sf"/>
</dbReference>
<feature type="compositionally biased region" description="Low complexity" evidence="1">
    <location>
        <begin position="168"/>
        <end position="184"/>
    </location>
</feature>
<dbReference type="InterPro" id="IPR021136">
    <property type="entry name" value="Flagellar_hook_control-like_C"/>
</dbReference>
<dbReference type="EMBL" id="RBID01000014">
    <property type="protein sequence ID" value="RKQ58886.1"/>
    <property type="molecule type" value="Genomic_DNA"/>
</dbReference>
<evidence type="ECO:0000313" key="4">
    <source>
        <dbReference type="EMBL" id="RKQ58886.1"/>
    </source>
</evidence>
<protein>
    <submittedName>
        <fullName evidence="4">Flagellar hook-length control protein FliK</fullName>
    </submittedName>
</protein>
<dbReference type="Pfam" id="PF02120">
    <property type="entry name" value="Flg_hook"/>
    <property type="match status" value="1"/>
</dbReference>
<comment type="caution">
    <text evidence="4">The sequence shown here is derived from an EMBL/GenBank/DDBJ whole genome shotgun (WGS) entry which is preliminary data.</text>
</comment>
<keyword evidence="4" id="KW-0282">Flagellum</keyword>
<gene>
    <name evidence="4" type="ORF">C8E02_1862</name>
</gene>
<organism evidence="4 5">
    <name type="scientific">Vogesella indigofera</name>
    <name type="common">Pseudomonas indigofera</name>
    <dbReference type="NCBI Taxonomy" id="45465"/>
    <lineage>
        <taxon>Bacteria</taxon>
        <taxon>Pseudomonadati</taxon>
        <taxon>Pseudomonadota</taxon>
        <taxon>Betaproteobacteria</taxon>
        <taxon>Neisseriales</taxon>
        <taxon>Chromobacteriaceae</taxon>
        <taxon>Vogesella</taxon>
    </lineage>
</organism>
<accession>A0A495BD31</accession>
<evidence type="ECO:0000256" key="1">
    <source>
        <dbReference type="SAM" id="MobiDB-lite"/>
    </source>
</evidence>
<feature type="chain" id="PRO_5019783609" evidence="2">
    <location>
        <begin position="21"/>
        <end position="369"/>
    </location>
</feature>
<feature type="region of interest" description="Disordered" evidence="1">
    <location>
        <begin position="323"/>
        <end position="350"/>
    </location>
</feature>
<feature type="signal peptide" evidence="2">
    <location>
        <begin position="1"/>
        <end position="20"/>
    </location>
</feature>
<feature type="region of interest" description="Disordered" evidence="1">
    <location>
        <begin position="159"/>
        <end position="184"/>
    </location>
</feature>
<keyword evidence="4" id="KW-0969">Cilium</keyword>
<dbReference type="Proteomes" id="UP000279384">
    <property type="component" value="Unassembled WGS sequence"/>
</dbReference>
<dbReference type="Gene3D" id="3.30.750.140">
    <property type="match status" value="1"/>
</dbReference>
<evidence type="ECO:0000313" key="5">
    <source>
        <dbReference type="Proteomes" id="UP000279384"/>
    </source>
</evidence>
<proteinExistence type="predicted"/>
<keyword evidence="2" id="KW-0732">Signal</keyword>
<dbReference type="AlphaFoldDB" id="A0A495BD31"/>